<name>A0A3N1PQ53_9GAMM</name>
<dbReference type="PANTHER" id="PTHR24421">
    <property type="entry name" value="NITRATE/NITRITE SENSOR PROTEIN NARX-RELATED"/>
    <property type="match status" value="1"/>
</dbReference>
<keyword evidence="3" id="KW-0902">Two-component regulatory system</keyword>
<dbReference type="Gene3D" id="3.30.565.10">
    <property type="entry name" value="Histidine kinase-like ATPase, C-terminal domain"/>
    <property type="match status" value="1"/>
</dbReference>
<dbReference type="STRING" id="584787.GCA_001247655_02168"/>
<dbReference type="InterPro" id="IPR011712">
    <property type="entry name" value="Sig_transdc_His_kin_sub3_dim/P"/>
</dbReference>
<evidence type="ECO:0000313" key="8">
    <source>
        <dbReference type="Proteomes" id="UP000268033"/>
    </source>
</evidence>
<evidence type="ECO:0000256" key="3">
    <source>
        <dbReference type="ARBA" id="ARBA00023012"/>
    </source>
</evidence>
<dbReference type="AlphaFoldDB" id="A0A3N1PQ53"/>
<protein>
    <submittedName>
        <fullName evidence="7">Signal transduction histidine kinase</fullName>
    </submittedName>
</protein>
<dbReference type="InterPro" id="IPR050482">
    <property type="entry name" value="Sensor_HK_TwoCompSys"/>
</dbReference>
<keyword evidence="5" id="KW-1133">Transmembrane helix</keyword>
<evidence type="ECO:0000256" key="1">
    <source>
        <dbReference type="ARBA" id="ARBA00022679"/>
    </source>
</evidence>
<dbReference type="Gene3D" id="1.20.5.1930">
    <property type="match status" value="1"/>
</dbReference>
<feature type="transmembrane region" description="Helical" evidence="5">
    <location>
        <begin position="20"/>
        <end position="40"/>
    </location>
</feature>
<sequence length="366" mass="40310">MAYWQNPLLAHNARMNKDFYRNANFLAGSLTWLVVIGFMATQGSSMLALGLMLLFFFGFVLQCAHWHGRWGWLLAGASAVALFSFNSFGYLGVLGVIWCAGAPLYLPKPWPLPAALAMASAFVLSQHFHYQSIDLIWLGLWYSFHLFSLGMAQSARSEKLARQELESLNRELQATQMLLEETGRQAERLRIARDLHDSLGHQLTALAIGLQVQRRTHPQLTQLAVLEGQARDALGSVRSAVSDIRDENLDLKAALEQLAGPAVGLNLHLELCSVAEPQLAQLVFLLSREAITNTLRHAGASSAWLTLAPKGQGYEWRYRDNGKLAAHWRQGMGLKGMAERVAAAGGTLQVGREHEALMLKAELGGG</sequence>
<feature type="transmembrane region" description="Helical" evidence="5">
    <location>
        <begin position="47"/>
        <end position="67"/>
    </location>
</feature>
<dbReference type="GO" id="GO:0016020">
    <property type="term" value="C:membrane"/>
    <property type="evidence" value="ECO:0007669"/>
    <property type="project" value="InterPro"/>
</dbReference>
<keyword evidence="8" id="KW-1185">Reference proteome</keyword>
<dbReference type="PANTHER" id="PTHR24421:SF59">
    <property type="entry name" value="OXYGEN SENSOR HISTIDINE KINASE NREB"/>
    <property type="match status" value="1"/>
</dbReference>
<dbReference type="Proteomes" id="UP000268033">
    <property type="component" value="Unassembled WGS sequence"/>
</dbReference>
<feature type="domain" description="Signal transduction histidine kinase subgroup 3 dimerisation and phosphoacceptor" evidence="6">
    <location>
        <begin position="187"/>
        <end position="247"/>
    </location>
</feature>
<dbReference type="GO" id="GO:0046983">
    <property type="term" value="F:protein dimerization activity"/>
    <property type="evidence" value="ECO:0007669"/>
    <property type="project" value="InterPro"/>
</dbReference>
<keyword evidence="1" id="KW-0808">Transferase</keyword>
<evidence type="ECO:0000256" key="5">
    <source>
        <dbReference type="SAM" id="Phobius"/>
    </source>
</evidence>
<keyword evidence="4" id="KW-0175">Coiled coil</keyword>
<feature type="transmembrane region" description="Helical" evidence="5">
    <location>
        <begin position="73"/>
        <end position="98"/>
    </location>
</feature>
<evidence type="ECO:0000256" key="4">
    <source>
        <dbReference type="SAM" id="Coils"/>
    </source>
</evidence>
<evidence type="ECO:0000259" key="6">
    <source>
        <dbReference type="Pfam" id="PF07730"/>
    </source>
</evidence>
<dbReference type="EMBL" id="RJUL01000001">
    <property type="protein sequence ID" value="ROQ30339.1"/>
    <property type="molecule type" value="Genomic_DNA"/>
</dbReference>
<dbReference type="GO" id="GO:0000155">
    <property type="term" value="F:phosphorelay sensor kinase activity"/>
    <property type="evidence" value="ECO:0007669"/>
    <property type="project" value="InterPro"/>
</dbReference>
<keyword evidence="5" id="KW-0472">Membrane</keyword>
<comment type="caution">
    <text evidence="7">The sequence shown here is derived from an EMBL/GenBank/DDBJ whole genome shotgun (WGS) entry which is preliminary data.</text>
</comment>
<evidence type="ECO:0000256" key="2">
    <source>
        <dbReference type="ARBA" id="ARBA00022777"/>
    </source>
</evidence>
<reference evidence="7 8" key="1">
    <citation type="submission" date="2018-11" db="EMBL/GenBank/DDBJ databases">
        <title>Genomic Encyclopedia of Type Strains, Phase IV (KMG-IV): sequencing the most valuable type-strain genomes for metagenomic binning, comparative biology and taxonomic classification.</title>
        <authorList>
            <person name="Goeker M."/>
        </authorList>
    </citation>
    <scope>NUCLEOTIDE SEQUENCE [LARGE SCALE GENOMIC DNA]</scope>
    <source>
        <strain evidence="7 8">DSM 21945</strain>
    </source>
</reference>
<dbReference type="CDD" id="cd16917">
    <property type="entry name" value="HATPase_UhpB-NarQ-NarX-like"/>
    <property type="match status" value="1"/>
</dbReference>
<accession>A0A3N1PQ53</accession>
<keyword evidence="2 7" id="KW-0418">Kinase</keyword>
<organism evidence="7 8">
    <name type="scientific">Gallaecimonas pentaromativorans</name>
    <dbReference type="NCBI Taxonomy" id="584787"/>
    <lineage>
        <taxon>Bacteria</taxon>
        <taxon>Pseudomonadati</taxon>
        <taxon>Pseudomonadota</taxon>
        <taxon>Gammaproteobacteria</taxon>
        <taxon>Enterobacterales</taxon>
        <taxon>Gallaecimonadaceae</taxon>
        <taxon>Gallaecimonas</taxon>
    </lineage>
</organism>
<gene>
    <name evidence="7" type="ORF">EDC28_10125</name>
</gene>
<proteinExistence type="predicted"/>
<feature type="coiled-coil region" evidence="4">
    <location>
        <begin position="151"/>
        <end position="185"/>
    </location>
</feature>
<dbReference type="InterPro" id="IPR036890">
    <property type="entry name" value="HATPase_C_sf"/>
</dbReference>
<evidence type="ECO:0000313" key="7">
    <source>
        <dbReference type="EMBL" id="ROQ30339.1"/>
    </source>
</evidence>
<dbReference type="Pfam" id="PF07730">
    <property type="entry name" value="HisKA_3"/>
    <property type="match status" value="1"/>
</dbReference>
<keyword evidence="5" id="KW-0812">Transmembrane</keyword>